<name>A0AAV4GY85_9GAST</name>
<protein>
    <recommendedName>
        <fullName evidence="3">Ig-like domain-containing protein</fullName>
    </recommendedName>
</protein>
<reference evidence="1 2" key="1">
    <citation type="journal article" date="2021" name="Elife">
        <title>Chloroplast acquisition without the gene transfer in kleptoplastic sea slugs, Plakobranchus ocellatus.</title>
        <authorList>
            <person name="Maeda T."/>
            <person name="Takahashi S."/>
            <person name="Yoshida T."/>
            <person name="Shimamura S."/>
            <person name="Takaki Y."/>
            <person name="Nagai Y."/>
            <person name="Toyoda A."/>
            <person name="Suzuki Y."/>
            <person name="Arimoto A."/>
            <person name="Ishii H."/>
            <person name="Satoh N."/>
            <person name="Nishiyama T."/>
            <person name="Hasebe M."/>
            <person name="Maruyama T."/>
            <person name="Minagawa J."/>
            <person name="Obokata J."/>
            <person name="Shigenobu S."/>
        </authorList>
    </citation>
    <scope>NUCLEOTIDE SEQUENCE [LARGE SCALE GENOMIC DNA]</scope>
</reference>
<accession>A0AAV4GY85</accession>
<feature type="non-terminal residue" evidence="1">
    <location>
        <position position="1"/>
    </location>
</feature>
<evidence type="ECO:0000313" key="1">
    <source>
        <dbReference type="EMBL" id="GFR89595.1"/>
    </source>
</evidence>
<sequence length="76" mass="8839">PSTYRCSTRGTGLYPGRAMRSTLKQLVHLPRKHHHHHQRVVGRNLQQQPLPFARCGYSGDWLFLLRDDASPVHVLW</sequence>
<dbReference type="EMBL" id="BMAT01012316">
    <property type="protein sequence ID" value="GFR89595.1"/>
    <property type="molecule type" value="Genomic_DNA"/>
</dbReference>
<comment type="caution">
    <text evidence="1">The sequence shown here is derived from an EMBL/GenBank/DDBJ whole genome shotgun (WGS) entry which is preliminary data.</text>
</comment>
<proteinExistence type="predicted"/>
<gene>
    <name evidence="1" type="ORF">ElyMa_006128400</name>
</gene>
<evidence type="ECO:0008006" key="3">
    <source>
        <dbReference type="Google" id="ProtNLM"/>
    </source>
</evidence>
<organism evidence="1 2">
    <name type="scientific">Elysia marginata</name>
    <dbReference type="NCBI Taxonomy" id="1093978"/>
    <lineage>
        <taxon>Eukaryota</taxon>
        <taxon>Metazoa</taxon>
        <taxon>Spiralia</taxon>
        <taxon>Lophotrochozoa</taxon>
        <taxon>Mollusca</taxon>
        <taxon>Gastropoda</taxon>
        <taxon>Heterobranchia</taxon>
        <taxon>Euthyneura</taxon>
        <taxon>Panpulmonata</taxon>
        <taxon>Sacoglossa</taxon>
        <taxon>Placobranchoidea</taxon>
        <taxon>Plakobranchidae</taxon>
        <taxon>Elysia</taxon>
    </lineage>
</organism>
<dbReference type="AlphaFoldDB" id="A0AAV4GY85"/>
<dbReference type="Proteomes" id="UP000762676">
    <property type="component" value="Unassembled WGS sequence"/>
</dbReference>
<evidence type="ECO:0000313" key="2">
    <source>
        <dbReference type="Proteomes" id="UP000762676"/>
    </source>
</evidence>
<keyword evidence="2" id="KW-1185">Reference proteome</keyword>